<keyword evidence="2" id="KW-1185">Reference proteome</keyword>
<reference evidence="1 2" key="1">
    <citation type="submission" date="2020-06" db="EMBL/GenBank/DDBJ databases">
        <title>Transcriptomic and genomic resources for Thalictrum thalictroides and T. hernandezii: Facilitating candidate gene discovery in an emerging model plant lineage.</title>
        <authorList>
            <person name="Arias T."/>
            <person name="Riano-Pachon D.M."/>
            <person name="Di Stilio V.S."/>
        </authorList>
    </citation>
    <scope>NUCLEOTIDE SEQUENCE [LARGE SCALE GENOMIC DNA]</scope>
    <source>
        <strain evidence="2">cv. WT478/WT964</strain>
        <tissue evidence="1">Leaves</tissue>
    </source>
</reference>
<protein>
    <submittedName>
        <fullName evidence="1">Uncharacterized protein</fullName>
    </submittedName>
</protein>
<gene>
    <name evidence="1" type="ORF">FRX31_017032</name>
</gene>
<dbReference type="OrthoDB" id="1857384at2759"/>
<dbReference type="PANTHER" id="PTHR48165">
    <property type="entry name" value="BNAC03G44900D PROTEIN"/>
    <property type="match status" value="1"/>
</dbReference>
<comment type="caution">
    <text evidence="1">The sequence shown here is derived from an EMBL/GenBank/DDBJ whole genome shotgun (WGS) entry which is preliminary data.</text>
</comment>
<dbReference type="AlphaFoldDB" id="A0A7J6W821"/>
<dbReference type="PANTHER" id="PTHR48165:SF1">
    <property type="entry name" value="TRANSMEMBRANE PROTEIN"/>
    <property type="match status" value="1"/>
</dbReference>
<evidence type="ECO:0000313" key="2">
    <source>
        <dbReference type="Proteomes" id="UP000554482"/>
    </source>
</evidence>
<accession>A0A7J6W821</accession>
<organism evidence="1 2">
    <name type="scientific">Thalictrum thalictroides</name>
    <name type="common">Rue-anemone</name>
    <name type="synonym">Anemone thalictroides</name>
    <dbReference type="NCBI Taxonomy" id="46969"/>
    <lineage>
        <taxon>Eukaryota</taxon>
        <taxon>Viridiplantae</taxon>
        <taxon>Streptophyta</taxon>
        <taxon>Embryophyta</taxon>
        <taxon>Tracheophyta</taxon>
        <taxon>Spermatophyta</taxon>
        <taxon>Magnoliopsida</taxon>
        <taxon>Ranunculales</taxon>
        <taxon>Ranunculaceae</taxon>
        <taxon>Thalictroideae</taxon>
        <taxon>Thalictrum</taxon>
    </lineage>
</organism>
<name>A0A7J6W821_THATH</name>
<evidence type="ECO:0000313" key="1">
    <source>
        <dbReference type="EMBL" id="KAF5193381.1"/>
    </source>
</evidence>
<proteinExistence type="predicted"/>
<dbReference type="Proteomes" id="UP000554482">
    <property type="component" value="Unassembled WGS sequence"/>
</dbReference>
<sequence length="98" mass="10940">MMWRLLVSMKRNLGNMKKSSRVADENMFGDEGGTEVRRGWNVISVVESIVQGPLSLFTCVSQPHVNGADGMWASGEFGRMSDINHLMVTDGMRYAILM</sequence>
<dbReference type="EMBL" id="JABWDY010020121">
    <property type="protein sequence ID" value="KAF5193381.1"/>
    <property type="molecule type" value="Genomic_DNA"/>
</dbReference>